<dbReference type="PRINTS" id="PR00702">
    <property type="entry name" value="ACRIFLAVINRP"/>
</dbReference>
<proteinExistence type="predicted"/>
<dbReference type="AlphaFoldDB" id="A0A2Z4FIY4"/>
<dbReference type="GO" id="GO:0042910">
    <property type="term" value="F:xenobiotic transmembrane transporter activity"/>
    <property type="evidence" value="ECO:0007669"/>
    <property type="project" value="TreeGrafter"/>
</dbReference>
<dbReference type="Gene3D" id="3.30.70.1430">
    <property type="entry name" value="Multidrug efflux transporter AcrB pore domain"/>
    <property type="match status" value="2"/>
</dbReference>
<dbReference type="RefSeq" id="WP_111332842.1">
    <property type="nucleotide sequence ID" value="NZ_CP030032.1"/>
</dbReference>
<dbReference type="PANTHER" id="PTHR32063">
    <property type="match status" value="1"/>
</dbReference>
<keyword evidence="2" id="KW-1185">Reference proteome</keyword>
<protein>
    <submittedName>
        <fullName evidence="1">AcrB/AcrD/AcrF family protein</fullName>
    </submittedName>
</protein>
<dbReference type="Gene3D" id="3.30.2090.10">
    <property type="entry name" value="Multidrug efflux transporter AcrB TolC docking domain, DN and DC subdomains"/>
    <property type="match status" value="2"/>
</dbReference>
<gene>
    <name evidence="1" type="ORF">DN745_05495</name>
</gene>
<evidence type="ECO:0000313" key="1">
    <source>
        <dbReference type="EMBL" id="AWV88820.1"/>
    </source>
</evidence>
<dbReference type="OrthoDB" id="9807612at2"/>
<dbReference type="EMBL" id="CP030032">
    <property type="protein sequence ID" value="AWV88820.1"/>
    <property type="molecule type" value="Genomic_DNA"/>
</dbReference>
<dbReference type="Proteomes" id="UP000249799">
    <property type="component" value="Chromosome"/>
</dbReference>
<dbReference type="SUPFAM" id="SSF82714">
    <property type="entry name" value="Multidrug efflux transporter AcrB TolC docking domain, DN and DC subdomains"/>
    <property type="match status" value="2"/>
</dbReference>
<dbReference type="KEGG" id="bsed:DN745_05495"/>
<organism evidence="1 2">
    <name type="scientific">Bradymonas sediminis</name>
    <dbReference type="NCBI Taxonomy" id="1548548"/>
    <lineage>
        <taxon>Bacteria</taxon>
        <taxon>Deltaproteobacteria</taxon>
        <taxon>Bradymonadales</taxon>
        <taxon>Bradymonadaceae</taxon>
        <taxon>Bradymonas</taxon>
    </lineage>
</organism>
<evidence type="ECO:0000313" key="2">
    <source>
        <dbReference type="Proteomes" id="UP000249799"/>
    </source>
</evidence>
<dbReference type="InterPro" id="IPR027463">
    <property type="entry name" value="AcrB_DN_DC_subdom"/>
</dbReference>
<dbReference type="InterPro" id="IPR001036">
    <property type="entry name" value="Acrflvin-R"/>
</dbReference>
<dbReference type="GO" id="GO:0005886">
    <property type="term" value="C:plasma membrane"/>
    <property type="evidence" value="ECO:0007669"/>
    <property type="project" value="TreeGrafter"/>
</dbReference>
<reference evidence="1 2" key="1">
    <citation type="submission" date="2018-06" db="EMBL/GenBank/DDBJ databases">
        <title>Lujinxingia sediminis gen. nov. sp. nov., a new facultative anaerobic member of the class Deltaproteobacteria, and proposal of Lujinxingaceae fam. nov.</title>
        <authorList>
            <person name="Guo L.-Y."/>
            <person name="Li C.-M."/>
            <person name="Wang S."/>
            <person name="Du Z.-J."/>
        </authorList>
    </citation>
    <scope>NUCLEOTIDE SEQUENCE [LARGE SCALE GENOMIC DNA]</scope>
    <source>
        <strain evidence="1 2">FA350</strain>
    </source>
</reference>
<dbReference type="SUPFAM" id="SSF82866">
    <property type="entry name" value="Multidrug efflux transporter AcrB transmembrane domain"/>
    <property type="match status" value="2"/>
</dbReference>
<dbReference type="Gene3D" id="3.30.70.1440">
    <property type="entry name" value="Multidrug efflux transporter AcrB pore domain"/>
    <property type="match status" value="1"/>
</dbReference>
<dbReference type="Gene3D" id="3.30.70.1320">
    <property type="entry name" value="Multidrug efflux transporter AcrB pore domain like"/>
    <property type="match status" value="1"/>
</dbReference>
<dbReference type="Gene3D" id="1.20.1640.10">
    <property type="entry name" value="Multidrug efflux transporter AcrB transmembrane domain"/>
    <property type="match status" value="2"/>
</dbReference>
<accession>A0A2Z4FIY4</accession>
<dbReference type="PANTHER" id="PTHR32063:SF0">
    <property type="entry name" value="SWARMING MOTILITY PROTEIN SWRC"/>
    <property type="match status" value="1"/>
</dbReference>
<sequence length="1028" mass="111200">MTRWIIKNHHTIWALTLAVAIFGLIAYKQLPVQLFPDTAPPLVNVITAYPGAAAEDIAEDLSRRLEEEFAALEGVVKVKSSSQDNLSMVSVEFVYDRDPDLAAVDTQNAIARIRGDLPPGIREPQVLKFSTADRPIITFGVAADDLTRARKLAEDTIAARLQRVPGVAAVDVFGGSKPTVEVELDRRKLEAARVPLARVVESLRASNAMSPAGMIRSESTQTIFRVDTRADSIADLARIPIATPGGSHILLGDLATIRNAAAEDDSRFRLNGRQVIAMQVFKTTEANTVDVVRRAQASIAQLEGFYEGVEFIEGEESASFAQTSVDNLIGNIWQAIIFTAILMFFFLRQWRTSLLVALTMPLAFGMTFALMKVLGIELNLVTLSAIILAVGIVIDNSVVVLENITRRREDEGLSPREAAIAGADEIRGAVLGGTTTNIAVLVPLLFLSGFVGKTFGPLALTLLLTFISSIAVALILVPLFSIYAGSGGRIDRVAYIVSTPFAFLMEKLKLFYLFILKVSLRFRPAIIVLALGMVGGGVLGIRSLGMSVLPQMDSGSFFVSLETSTGSSLRQTERVVMEVEKLLAAEREVKLIQSQVGFEQGMRSFSSFGVQGPTQGFITVTLSDRNQRDESVWQIEARVREGLARIPGIRAATVRELGNTAKATTSAPIIVRISGEDPLVLDLYGERVLKRISGVDSVVSPMRNWRLDQRQGRIEVDELKALELGISPMMVGQTLLAGSNGVPAGDYYGAPGTPIPVKVSYRPDDRRTPEDLLRFPLFSPSSPNPVPLAEIATVRDVIGQGLVTRQHLTPDLEVSAFVEGRALSFVLADVEHALADMPVPSGYRVALSGEKDDLGEAKSEIGLALAIGLMGVYLLLVAQFRSFLHPFTVLMSVPLSLAGIAAALFLAGKPMSMPVMIGLILIVGTVINSAILLLSFIEQERARDLELNAAIRNAVALRFRPIMMTAFSTIVGMFPLAAEWSLGAERFSPLAIAVIGGFATSTVLTIIVIPVLYSLFDGLAQRLTRLRS</sequence>
<dbReference type="Pfam" id="PF00873">
    <property type="entry name" value="ACR_tran"/>
    <property type="match status" value="1"/>
</dbReference>
<name>A0A2Z4FIY4_9DELT</name>
<dbReference type="SUPFAM" id="SSF82693">
    <property type="entry name" value="Multidrug efflux transporter AcrB pore domain, PN1, PN2, PC1 and PC2 subdomains"/>
    <property type="match status" value="3"/>
</dbReference>